<gene>
    <name evidence="1" type="ORF">C4A77_00490</name>
</gene>
<dbReference type="EMBL" id="PRKQ01000001">
    <property type="protein sequence ID" value="PPB12897.1"/>
    <property type="molecule type" value="Genomic_DNA"/>
</dbReference>
<proteinExistence type="predicted"/>
<dbReference type="RefSeq" id="WP_104030298.1">
    <property type="nucleotide sequence ID" value="NZ_PRKQ01000001.1"/>
</dbReference>
<accession>A0AAP8QGR2</accession>
<reference evidence="1 2" key="1">
    <citation type="submission" date="2018-02" db="EMBL/GenBank/DDBJ databases">
        <title>Comparative analysis of genomes of three Brevibacillus laterosporus strains producers of potent antimicrobials isolated from silage.</title>
        <authorList>
            <person name="Kojic M."/>
            <person name="Miljkovic M."/>
            <person name="Studholme D."/>
            <person name="Filipic B."/>
        </authorList>
    </citation>
    <scope>NUCLEOTIDE SEQUENCE [LARGE SCALE GENOMIC DNA]</scope>
    <source>
        <strain evidence="1 2">BGSP11</strain>
    </source>
</reference>
<evidence type="ECO:0000313" key="1">
    <source>
        <dbReference type="EMBL" id="PPB12897.1"/>
    </source>
</evidence>
<sequence>MNIYQAIELMKNKKSVESLVSFTMYEMSKEGLLAEGILVPFEYLTPKEINGEWREVEVIEREEDFSNLSSEQKEQILVDAMKHYKFINEHKSDMP</sequence>
<dbReference type="AlphaFoldDB" id="A0AAP8QGR2"/>
<evidence type="ECO:0000313" key="2">
    <source>
        <dbReference type="Proteomes" id="UP000239759"/>
    </source>
</evidence>
<name>A0AAP8QGR2_BRELA</name>
<protein>
    <submittedName>
        <fullName evidence="1">Uncharacterized protein</fullName>
    </submittedName>
</protein>
<comment type="caution">
    <text evidence="1">The sequence shown here is derived from an EMBL/GenBank/DDBJ whole genome shotgun (WGS) entry which is preliminary data.</text>
</comment>
<organism evidence="1 2">
    <name type="scientific">Brevibacillus laterosporus</name>
    <name type="common">Bacillus laterosporus</name>
    <dbReference type="NCBI Taxonomy" id="1465"/>
    <lineage>
        <taxon>Bacteria</taxon>
        <taxon>Bacillati</taxon>
        <taxon>Bacillota</taxon>
        <taxon>Bacilli</taxon>
        <taxon>Bacillales</taxon>
        <taxon>Paenibacillaceae</taxon>
        <taxon>Brevibacillus</taxon>
    </lineage>
</organism>
<dbReference type="Proteomes" id="UP000239759">
    <property type="component" value="Unassembled WGS sequence"/>
</dbReference>